<dbReference type="PANTHER" id="PTHR35977:SF1">
    <property type="entry name" value="DYNEIN AXONEMAL ASSEMBLY FACTOR 8"/>
    <property type="match status" value="1"/>
</dbReference>
<comment type="function">
    <text evidence="2">In cyliated cells, dynein axonemal particle-specific protein required for deployment of ODA to the axoneme. Interacts with outer dynein arm (ODA) subunits.</text>
</comment>
<dbReference type="Proteomes" id="UP000700334">
    <property type="component" value="Unassembled WGS sequence"/>
</dbReference>
<dbReference type="EMBL" id="JAGFMF010012160">
    <property type="protein sequence ID" value="KAG8506471.1"/>
    <property type="molecule type" value="Genomic_DNA"/>
</dbReference>
<reference evidence="6" key="1">
    <citation type="journal article" date="2021" name="Evol. Appl.">
        <title>The genome of the Pyrenean desman and the effects of bottlenecks and inbreeding on the genomic landscape of an endangered species.</title>
        <authorList>
            <person name="Escoda L."/>
            <person name="Castresana J."/>
        </authorList>
    </citation>
    <scope>NUCLEOTIDE SEQUENCE</scope>
    <source>
        <strain evidence="6">IBE-C5619</strain>
    </source>
</reference>
<dbReference type="GO" id="GO:0120293">
    <property type="term" value="C:dynein axonemal particle"/>
    <property type="evidence" value="ECO:0007669"/>
    <property type="project" value="UniProtKB-SubCell"/>
</dbReference>
<keyword evidence="7" id="KW-1185">Reference proteome</keyword>
<gene>
    <name evidence="6" type="ORF">J0S82_010388</name>
</gene>
<protein>
    <recommendedName>
        <fullName evidence="4">Dynein axonemal assembly factor 8</fullName>
    </recommendedName>
    <alternativeName>
        <fullName evidence="5">Dynein axonemal-associated protein 1</fullName>
    </alternativeName>
</protein>
<evidence type="ECO:0000256" key="2">
    <source>
        <dbReference type="ARBA" id="ARBA00024177"/>
    </source>
</evidence>
<evidence type="ECO:0000256" key="3">
    <source>
        <dbReference type="ARBA" id="ARBA00024190"/>
    </source>
</evidence>
<organism evidence="6 7">
    <name type="scientific">Galemys pyrenaicus</name>
    <name type="common">Iberian desman</name>
    <name type="synonym">Pyrenean desman</name>
    <dbReference type="NCBI Taxonomy" id="202257"/>
    <lineage>
        <taxon>Eukaryota</taxon>
        <taxon>Metazoa</taxon>
        <taxon>Chordata</taxon>
        <taxon>Craniata</taxon>
        <taxon>Vertebrata</taxon>
        <taxon>Euteleostomi</taxon>
        <taxon>Mammalia</taxon>
        <taxon>Eutheria</taxon>
        <taxon>Laurasiatheria</taxon>
        <taxon>Eulipotyphla</taxon>
        <taxon>Talpidae</taxon>
        <taxon>Galemys</taxon>
    </lineage>
</organism>
<evidence type="ECO:0000256" key="4">
    <source>
        <dbReference type="ARBA" id="ARBA00024428"/>
    </source>
</evidence>
<dbReference type="PANTHER" id="PTHR35977">
    <property type="entry name" value="CHROMOSOME 16 OPEN READING FRAME 71"/>
    <property type="match status" value="1"/>
</dbReference>
<dbReference type="InterPro" id="IPR031531">
    <property type="entry name" value="DNAAF8"/>
</dbReference>
<evidence type="ECO:0000313" key="6">
    <source>
        <dbReference type="EMBL" id="KAG8506471.1"/>
    </source>
</evidence>
<dbReference type="AlphaFoldDB" id="A0A8J5ZJ51"/>
<proteinExistence type="predicted"/>
<accession>A0A8J5ZJ51</accession>
<sequence>MAWQGKDGGQAPGSPWAAILEAVREQLPSLDSDSSLSDFGDEEPFIFQRNQTALIPDLSEELAEDPGGVAVASASPEVCGM</sequence>
<evidence type="ECO:0000256" key="5">
    <source>
        <dbReference type="ARBA" id="ARBA00030565"/>
    </source>
</evidence>
<keyword evidence="1" id="KW-0963">Cytoplasm</keyword>
<name>A0A8J5ZJ51_GALPY</name>
<evidence type="ECO:0000313" key="7">
    <source>
        <dbReference type="Proteomes" id="UP000700334"/>
    </source>
</evidence>
<evidence type="ECO:0000256" key="1">
    <source>
        <dbReference type="ARBA" id="ARBA00022490"/>
    </source>
</evidence>
<dbReference type="OrthoDB" id="9666463at2759"/>
<comment type="caution">
    <text evidence="6">The sequence shown here is derived from an EMBL/GenBank/DDBJ whole genome shotgun (WGS) entry which is preliminary data.</text>
</comment>
<comment type="subcellular location">
    <subcellularLocation>
        <location evidence="3">Dynein axonemal particle</location>
    </subcellularLocation>
</comment>
<dbReference type="Pfam" id="PF15773">
    <property type="entry name" value="DAAP1"/>
    <property type="match status" value="1"/>
</dbReference>
<dbReference type="GO" id="GO:0070840">
    <property type="term" value="F:dynein complex binding"/>
    <property type="evidence" value="ECO:0007669"/>
    <property type="project" value="InterPro"/>
</dbReference>